<comment type="caution">
    <text evidence="14">Lacks conserved residue(s) required for the propagation of feature annotation.</text>
</comment>
<dbReference type="GO" id="GO:0005524">
    <property type="term" value="F:ATP binding"/>
    <property type="evidence" value="ECO:0007669"/>
    <property type="project" value="UniProtKB-UniRule"/>
</dbReference>
<protein>
    <recommendedName>
        <fullName evidence="14 15">Multifunctional fusion protein</fullName>
    </recommendedName>
    <domain>
        <recommendedName>
            <fullName evidence="14">Sulfate adenylyltransferase subunit 1</fullName>
            <ecNumber evidence="14">2.7.7.4</ecNumber>
        </recommendedName>
        <alternativeName>
            <fullName evidence="14">ATP-sulfurylase large subunit</fullName>
        </alternativeName>
        <alternativeName>
            <fullName evidence="14">Sulfate adenylate transferase</fullName>
            <shortName evidence="14">SAT</shortName>
        </alternativeName>
    </domain>
    <domain>
        <recommendedName>
            <fullName evidence="15">Adenylyl-sulfate kinase</fullName>
            <ecNumber evidence="15">2.7.1.25</ecNumber>
        </recommendedName>
        <alternativeName>
            <fullName evidence="15">APS kinase</fullName>
        </alternativeName>
        <alternativeName>
            <fullName evidence="15">ATP adenosine-5'-phosphosulfate 3'-phosphotransferase</fullName>
        </alternativeName>
        <alternativeName>
            <fullName evidence="15">Adenosine-5'-phosphosulfate kinase</fullName>
        </alternativeName>
    </domain>
</protein>
<sequence>MGELETTHDSKISEFLIEQEDKSILRFLTCGSVDDGKSTLIGRLLYDTQLLYEDQLATLTRDSKIYGTAGDDIDFALLVDGLEAEREQGITIDVAYRFFSTQKRKFIVADAPGHEEYTRNMATGASTADLAIVLLDVRHGLRTQTKRHSYIASLLGIKNIILAVNKLDLVGFEESQFRRITEDFSQYTREFGFSSVQAIPISARYGDNVVTLSDQTTWYEGPSLLQALEAAHIVEAPVAAAFRFPVQYVCRSNADFRGLAGQVAGGKIRRGETVLVAKSGETSRIKDIVTKDGSLSEAFCGQAITIVLADELDVSRGDMLSSPEEPPCVADQFQAKIIWFDSAPLIPNRSYTMKTENDTVTASITHLKYGIDINTYTRRPARSLARNEVGICNLATQSMLAFDPYKENRSTGNFILIDRHSNATVGAGMIDFALRRSSNVKWQLLEVTKVARARLMGQQPVVMWFTGLSGSGKSTIANSLEKLLHAHGRHTIVLDGDNIRHGLCRDLGFTDGDRVENIRRVTEVSKLMSEAGLITIVSFISPFRSERQFARESFDAGEFIEIYIDTPIEECIRRDPKGLYKRALADEIPNFTGVSSVYEEPLDAEIRLSTKDQNPDVLSRQVFDYLQSKGYLK</sequence>
<comment type="similarity">
    <text evidence="3">In the C-terminal section; belongs to the APS kinase family.</text>
</comment>
<evidence type="ECO:0000256" key="1">
    <source>
        <dbReference type="ARBA" id="ARBA00001823"/>
    </source>
</evidence>
<dbReference type="EMBL" id="WIXI01000047">
    <property type="protein sequence ID" value="MQY48141.1"/>
    <property type="molecule type" value="Genomic_DNA"/>
</dbReference>
<comment type="subunit">
    <text evidence="5">Sulfate-activating enzymes, NodP and NodQ, may be physically associated.</text>
</comment>
<dbReference type="PRINTS" id="PR00315">
    <property type="entry name" value="ELONGATNFCT"/>
</dbReference>
<evidence type="ECO:0000259" key="16">
    <source>
        <dbReference type="PROSITE" id="PS51722"/>
    </source>
</evidence>
<dbReference type="InterPro" id="IPR002891">
    <property type="entry name" value="APS"/>
</dbReference>
<comment type="pathway">
    <text evidence="14">Sulfur metabolism; hydrogen sulfide biosynthesis; sulfite from sulfate: step 1/3.</text>
</comment>
<dbReference type="InterPro" id="IPR009000">
    <property type="entry name" value="Transl_B-barrel_sf"/>
</dbReference>
<gene>
    <name evidence="14 17" type="primary">cysN</name>
    <name evidence="15" type="synonym">cysC</name>
    <name evidence="17" type="ORF">GAO09_19050</name>
</gene>
<dbReference type="EC" id="2.7.1.25" evidence="15"/>
<dbReference type="CDD" id="cd03695">
    <property type="entry name" value="CysN_NodQ_II"/>
    <property type="match status" value="1"/>
</dbReference>
<dbReference type="Gene3D" id="3.40.50.300">
    <property type="entry name" value="P-loop containing nucleotide triphosphate hydrolases"/>
    <property type="match status" value="2"/>
</dbReference>
<dbReference type="HAMAP" id="MF_00062">
    <property type="entry name" value="Sulf_adenylyltr_sub1"/>
    <property type="match status" value="1"/>
</dbReference>
<proteinExistence type="inferred from homology"/>
<evidence type="ECO:0000256" key="3">
    <source>
        <dbReference type="ARBA" id="ARBA00005438"/>
    </source>
</evidence>
<dbReference type="InterPro" id="IPR000795">
    <property type="entry name" value="T_Tr_GTP-bd_dom"/>
</dbReference>
<dbReference type="PROSITE" id="PS00301">
    <property type="entry name" value="G_TR_1"/>
    <property type="match status" value="1"/>
</dbReference>
<dbReference type="InterPro" id="IPR011779">
    <property type="entry name" value="SO4_adenylTrfase_lsu"/>
</dbReference>
<comment type="subunit">
    <text evidence="14">Heterodimer composed of CysD, the smaller subunit, and CysN.</text>
</comment>
<feature type="binding site" evidence="14">
    <location>
        <begin position="31"/>
        <end position="38"/>
    </location>
    <ligand>
        <name>GTP</name>
        <dbReference type="ChEBI" id="CHEBI:37565"/>
    </ligand>
</feature>
<dbReference type="PANTHER" id="PTHR23115">
    <property type="entry name" value="TRANSLATION FACTOR"/>
    <property type="match status" value="1"/>
</dbReference>
<dbReference type="InterPro" id="IPR031157">
    <property type="entry name" value="G_TR_CS"/>
</dbReference>
<dbReference type="NCBIfam" id="TIGR02034">
    <property type="entry name" value="CysN"/>
    <property type="match status" value="1"/>
</dbReference>
<comment type="function">
    <text evidence="14">With CysD forms the ATP sulfurylase (ATPS) that catalyzes the adenylation of sulfate producing adenosine 5'-phosphosulfate (APS) and diphosphate, the first enzymatic step in sulfur assimilation pathway. APS synthesis involves the formation of a high-energy phosphoric-sulfuric acid anhydride bond driven by GTP hydrolysis by CysN coupled to ATP hydrolysis by CysD.</text>
</comment>
<feature type="binding site" evidence="14">
    <location>
        <begin position="110"/>
        <end position="114"/>
    </location>
    <ligand>
        <name>GTP</name>
        <dbReference type="ChEBI" id="CHEBI:37565"/>
    </ligand>
</feature>
<dbReference type="CDD" id="cd04095">
    <property type="entry name" value="CysN_NoDQ_III"/>
    <property type="match status" value="1"/>
</dbReference>
<comment type="similarity">
    <text evidence="15">Belongs to the APS kinase family.</text>
</comment>
<dbReference type="InterPro" id="IPR027417">
    <property type="entry name" value="P-loop_NTPase"/>
</dbReference>
<dbReference type="InterPro" id="IPR044138">
    <property type="entry name" value="CysN_II"/>
</dbReference>
<evidence type="ECO:0000256" key="11">
    <source>
        <dbReference type="ARBA" id="ARBA00023268"/>
    </source>
</evidence>
<comment type="function">
    <text evidence="2">APS kinase catalyzes the synthesis of activated sulfate.</text>
</comment>
<evidence type="ECO:0000256" key="8">
    <source>
        <dbReference type="ARBA" id="ARBA00022741"/>
    </source>
</evidence>
<dbReference type="NCBIfam" id="NF004035">
    <property type="entry name" value="PRK05506.1"/>
    <property type="match status" value="1"/>
</dbReference>
<dbReference type="CDD" id="cd04166">
    <property type="entry name" value="CysN_ATPS"/>
    <property type="match status" value="1"/>
</dbReference>
<accession>A0A6A8AH71</accession>
<dbReference type="InterPro" id="IPR044139">
    <property type="entry name" value="CysN_NoDQ_III"/>
</dbReference>
<dbReference type="InterPro" id="IPR041757">
    <property type="entry name" value="CysN_GTP-bd"/>
</dbReference>
<dbReference type="GO" id="GO:0000103">
    <property type="term" value="P:sulfate assimilation"/>
    <property type="evidence" value="ECO:0007669"/>
    <property type="project" value="UniProtKB-UniRule"/>
</dbReference>
<dbReference type="SUPFAM" id="SSF50447">
    <property type="entry name" value="Translation proteins"/>
    <property type="match status" value="1"/>
</dbReference>
<evidence type="ECO:0000256" key="5">
    <source>
        <dbReference type="ARBA" id="ARBA00011760"/>
    </source>
</evidence>
<dbReference type="GO" id="GO:0003924">
    <property type="term" value="F:GTPase activity"/>
    <property type="evidence" value="ECO:0007669"/>
    <property type="project" value="InterPro"/>
</dbReference>
<dbReference type="InterPro" id="IPR009001">
    <property type="entry name" value="Transl_elong_EF1A/Init_IF2_C"/>
</dbReference>
<dbReference type="AlphaFoldDB" id="A0A6A8AH71"/>
<dbReference type="GO" id="GO:0070814">
    <property type="term" value="P:hydrogen sulfide biosynthetic process"/>
    <property type="evidence" value="ECO:0007669"/>
    <property type="project" value="UniProtKB-UniRule"/>
</dbReference>
<evidence type="ECO:0000256" key="2">
    <source>
        <dbReference type="ARBA" id="ARBA00002357"/>
    </source>
</evidence>
<keyword evidence="11" id="KW-0511">Multifunctional enzyme</keyword>
<dbReference type="GO" id="GO:0005525">
    <property type="term" value="F:GTP binding"/>
    <property type="evidence" value="ECO:0007669"/>
    <property type="project" value="UniProtKB-UniRule"/>
</dbReference>
<comment type="similarity">
    <text evidence="4">In the N-terminal section; belongs to the TRAFAC class translation factor GTPase superfamily. Classic translation factor GTPase family. CysN/NodQ subfamily.</text>
</comment>
<evidence type="ECO:0000256" key="10">
    <source>
        <dbReference type="ARBA" id="ARBA00023134"/>
    </source>
</evidence>
<name>A0A6A8AH71_9HYPH</name>
<comment type="catalytic activity">
    <reaction evidence="13 14">
        <text>sulfate + ATP + H(+) = adenosine 5'-phosphosulfate + diphosphate</text>
        <dbReference type="Rhea" id="RHEA:18133"/>
        <dbReference type="ChEBI" id="CHEBI:15378"/>
        <dbReference type="ChEBI" id="CHEBI:16189"/>
        <dbReference type="ChEBI" id="CHEBI:30616"/>
        <dbReference type="ChEBI" id="CHEBI:33019"/>
        <dbReference type="ChEBI" id="CHEBI:58243"/>
        <dbReference type="EC" id="2.7.7.4"/>
    </reaction>
</comment>
<dbReference type="PROSITE" id="PS51722">
    <property type="entry name" value="G_TR_2"/>
    <property type="match status" value="1"/>
</dbReference>
<dbReference type="NCBIfam" id="NF003478">
    <property type="entry name" value="PRK05124.1"/>
    <property type="match status" value="1"/>
</dbReference>
<evidence type="ECO:0000256" key="7">
    <source>
        <dbReference type="ARBA" id="ARBA00022695"/>
    </source>
</evidence>
<evidence type="ECO:0000256" key="12">
    <source>
        <dbReference type="ARBA" id="ARBA00024872"/>
    </source>
</evidence>
<keyword evidence="15" id="KW-0418">Kinase</keyword>
<feature type="binding site" evidence="15">
    <location>
        <begin position="467"/>
        <end position="474"/>
    </location>
    <ligand>
        <name>ATP</name>
        <dbReference type="ChEBI" id="CHEBI:30616"/>
    </ligand>
</feature>
<keyword evidence="18" id="KW-1185">Reference proteome</keyword>
<keyword evidence="8 14" id="KW-0547">Nucleotide-binding</keyword>
<dbReference type="EC" id="2.7.7.4" evidence="14"/>
<dbReference type="CDD" id="cd02027">
    <property type="entry name" value="APSK"/>
    <property type="match status" value="1"/>
</dbReference>
<dbReference type="GO" id="GO:0004020">
    <property type="term" value="F:adenylylsulfate kinase activity"/>
    <property type="evidence" value="ECO:0007669"/>
    <property type="project" value="UniProtKB-UniRule"/>
</dbReference>
<dbReference type="SUPFAM" id="SSF50465">
    <property type="entry name" value="EF-Tu/eEF-1alpha/eIF2-gamma C-terminal domain"/>
    <property type="match status" value="1"/>
</dbReference>
<evidence type="ECO:0000256" key="9">
    <source>
        <dbReference type="ARBA" id="ARBA00022840"/>
    </source>
</evidence>
<dbReference type="HAMAP" id="MF_00065">
    <property type="entry name" value="Adenylyl_sulf_kinase"/>
    <property type="match status" value="1"/>
</dbReference>
<dbReference type="SUPFAM" id="SSF52540">
    <property type="entry name" value="P-loop containing nucleoside triphosphate hydrolases"/>
    <property type="match status" value="2"/>
</dbReference>
<feature type="active site" description="Phosphoserine intermediate" evidence="15">
    <location>
        <position position="541"/>
    </location>
</feature>
<evidence type="ECO:0000256" key="6">
    <source>
        <dbReference type="ARBA" id="ARBA00022679"/>
    </source>
</evidence>
<feature type="domain" description="Tr-type G" evidence="16">
    <location>
        <begin position="22"/>
        <end position="238"/>
    </location>
</feature>
<dbReference type="FunFam" id="3.40.50.300:FF:000119">
    <property type="entry name" value="Sulfate adenylyltransferase subunit 1"/>
    <property type="match status" value="1"/>
</dbReference>
<dbReference type="InterPro" id="IPR050100">
    <property type="entry name" value="TRAFAC_GTPase_members"/>
</dbReference>
<evidence type="ECO:0000256" key="15">
    <source>
        <dbReference type="HAMAP-Rule" id="MF_00065"/>
    </source>
</evidence>
<dbReference type="Gene3D" id="2.40.30.10">
    <property type="entry name" value="Translation factors"/>
    <property type="match status" value="2"/>
</dbReference>
<evidence type="ECO:0000313" key="18">
    <source>
        <dbReference type="Proteomes" id="UP000435138"/>
    </source>
</evidence>
<organism evidence="17 18">
    <name type="scientific">Endobacterium cereale</name>
    <dbReference type="NCBI Taxonomy" id="2663029"/>
    <lineage>
        <taxon>Bacteria</taxon>
        <taxon>Pseudomonadati</taxon>
        <taxon>Pseudomonadota</taxon>
        <taxon>Alphaproteobacteria</taxon>
        <taxon>Hyphomicrobiales</taxon>
        <taxon>Rhizobiaceae</taxon>
        <taxon>Endobacterium</taxon>
    </lineage>
</organism>
<keyword evidence="9 14" id="KW-0067">ATP-binding</keyword>
<evidence type="ECO:0000256" key="4">
    <source>
        <dbReference type="ARBA" id="ARBA00007237"/>
    </source>
</evidence>
<comment type="function">
    <text evidence="12">Proposed to provide activated sulfate for transfer to Nod factor. ATP sulfurylase may be the GTPase, regulating ATP sulfurylase activity.</text>
</comment>
<keyword evidence="10 14" id="KW-0342">GTP-binding</keyword>
<evidence type="ECO:0000256" key="13">
    <source>
        <dbReference type="ARBA" id="ARBA00049370"/>
    </source>
</evidence>
<comment type="function">
    <text evidence="15">Catalyzes the synthesis of activated sulfate.</text>
</comment>
<dbReference type="NCBIfam" id="TIGR00455">
    <property type="entry name" value="apsK"/>
    <property type="match status" value="1"/>
</dbReference>
<evidence type="ECO:0000313" key="17">
    <source>
        <dbReference type="EMBL" id="MQY48141.1"/>
    </source>
</evidence>
<comment type="pathway">
    <text evidence="15">Sulfur metabolism; hydrogen sulfide biosynthesis; sulfite from sulfate: step 2/3.</text>
</comment>
<comment type="caution">
    <text evidence="17">The sequence shown here is derived from an EMBL/GenBank/DDBJ whole genome shotgun (WGS) entry which is preliminary data.</text>
</comment>
<dbReference type="RefSeq" id="WP_153356005.1">
    <property type="nucleotide sequence ID" value="NZ_WIXI01000047.1"/>
</dbReference>
<keyword evidence="15" id="KW-0597">Phosphoprotein</keyword>
<dbReference type="Pfam" id="PF01583">
    <property type="entry name" value="APS_kinase"/>
    <property type="match status" value="1"/>
</dbReference>
<dbReference type="NCBIfam" id="NF003013">
    <property type="entry name" value="PRK03846.1"/>
    <property type="match status" value="1"/>
</dbReference>
<dbReference type="InterPro" id="IPR059117">
    <property type="entry name" value="APS_kinase_dom"/>
</dbReference>
<dbReference type="Pfam" id="PF22594">
    <property type="entry name" value="GTP-eEF1A_C"/>
    <property type="match status" value="1"/>
</dbReference>
<keyword evidence="7 14" id="KW-0548">Nucleotidyltransferase</keyword>
<dbReference type="UniPathway" id="UPA00140">
    <property type="reaction ID" value="UER00204"/>
</dbReference>
<keyword evidence="6 14" id="KW-0808">Transferase</keyword>
<comment type="catalytic activity">
    <reaction evidence="1 15">
        <text>adenosine 5'-phosphosulfate + ATP = 3'-phosphoadenylyl sulfate + ADP + H(+)</text>
        <dbReference type="Rhea" id="RHEA:24152"/>
        <dbReference type="ChEBI" id="CHEBI:15378"/>
        <dbReference type="ChEBI" id="CHEBI:30616"/>
        <dbReference type="ChEBI" id="CHEBI:58243"/>
        <dbReference type="ChEBI" id="CHEBI:58339"/>
        <dbReference type="ChEBI" id="CHEBI:456216"/>
        <dbReference type="EC" id="2.7.1.25"/>
    </reaction>
</comment>
<dbReference type="Proteomes" id="UP000435138">
    <property type="component" value="Unassembled WGS sequence"/>
</dbReference>
<reference evidence="17 18" key="1">
    <citation type="submission" date="2019-11" db="EMBL/GenBank/DDBJ databases">
        <title>Genome analysis of Rhizobacterium cereale a novel genus and species isolated from maize roots in North Spain.</title>
        <authorList>
            <person name="Menendez E."/>
            <person name="Flores-Felix J.D."/>
            <person name="Ramirez-Bahena M.-H."/>
            <person name="Igual J.M."/>
            <person name="Garcia-Fraile P."/>
            <person name="Peix A."/>
            <person name="Velazquez E."/>
        </authorList>
    </citation>
    <scope>NUCLEOTIDE SEQUENCE [LARGE SCALE GENOMIC DNA]</scope>
    <source>
        <strain evidence="17 18">RZME27</strain>
    </source>
</reference>
<evidence type="ECO:0000256" key="14">
    <source>
        <dbReference type="HAMAP-Rule" id="MF_00062"/>
    </source>
</evidence>
<dbReference type="InterPro" id="IPR054696">
    <property type="entry name" value="GTP-eEF1A_C"/>
</dbReference>
<dbReference type="GO" id="GO:0004781">
    <property type="term" value="F:sulfate adenylyltransferase (ATP) activity"/>
    <property type="evidence" value="ECO:0007669"/>
    <property type="project" value="UniProtKB-UniRule"/>
</dbReference>
<comment type="similarity">
    <text evidence="14">Belongs to the TRAFAC class translation factor GTPase superfamily. Classic translation factor GTPase family. CysN/NodQ subfamily.</text>
</comment>
<dbReference type="Pfam" id="PF00009">
    <property type="entry name" value="GTP_EFTU"/>
    <property type="match status" value="1"/>
</dbReference>